<gene>
    <name evidence="1" type="ORF">PF327_07620</name>
</gene>
<protein>
    <submittedName>
        <fullName evidence="1">Uncharacterized protein</fullName>
    </submittedName>
</protein>
<dbReference type="RefSeq" id="WP_289402002.1">
    <property type="nucleotide sequence ID" value="NZ_JAQIBC010000004.1"/>
</dbReference>
<dbReference type="EMBL" id="JAQIBC010000004">
    <property type="protein sequence ID" value="MDM5264061.1"/>
    <property type="molecule type" value="Genomic_DNA"/>
</dbReference>
<organism evidence="1 2">
    <name type="scientific">Sulfurovum xiamenensis</name>
    <dbReference type="NCBI Taxonomy" id="3019066"/>
    <lineage>
        <taxon>Bacteria</taxon>
        <taxon>Pseudomonadati</taxon>
        <taxon>Campylobacterota</taxon>
        <taxon>Epsilonproteobacteria</taxon>
        <taxon>Campylobacterales</taxon>
        <taxon>Sulfurovaceae</taxon>
        <taxon>Sulfurovum</taxon>
    </lineage>
</organism>
<sequence>MTFQEIEFALKVNGVGKEDMQTLMDYCRTKGTDYPKLDEMLVGMGYDKVFTDEFFGWADADDEYYDDDDYDHEYLERTPHKHKWDD</sequence>
<comment type="caution">
    <text evidence="1">The sequence shown here is derived from an EMBL/GenBank/DDBJ whole genome shotgun (WGS) entry which is preliminary data.</text>
</comment>
<reference evidence="1" key="1">
    <citation type="submission" date="2023-01" db="EMBL/GenBank/DDBJ databases">
        <title>Sulfurovum sp. XTW-4 genome assembly.</title>
        <authorList>
            <person name="Wang J."/>
        </authorList>
    </citation>
    <scope>NUCLEOTIDE SEQUENCE</scope>
    <source>
        <strain evidence="1">XTW-4</strain>
    </source>
</reference>
<dbReference type="Proteomes" id="UP001169066">
    <property type="component" value="Unassembled WGS sequence"/>
</dbReference>
<keyword evidence="2" id="KW-1185">Reference proteome</keyword>
<name>A0ABT7QSK3_9BACT</name>
<proteinExistence type="predicted"/>
<accession>A0ABT7QSK3</accession>
<evidence type="ECO:0000313" key="1">
    <source>
        <dbReference type="EMBL" id="MDM5264061.1"/>
    </source>
</evidence>
<evidence type="ECO:0000313" key="2">
    <source>
        <dbReference type="Proteomes" id="UP001169066"/>
    </source>
</evidence>